<sequence length="203" mass="22743">MQQINLYTQELKPEHVVLPLSQMVAGLSLLVVILLVALFIYRAQVEDIEAQLSPKQLTVEQLQQRVSTKEQQLGGMKKDESLITLNQKLAQQVEARKQLLTRLGAVVTANRYPFSNLLTGLARQRVDQLWLTNIKFANGGEMVGLQGKTLQADAVPHYLQMLRGETLLLGRSFDLFQLAKDEDQDEILHFTLSSSMLSAGGEQ</sequence>
<reference evidence="2" key="1">
    <citation type="submission" date="2022-07" db="EMBL/GenBank/DDBJ databases">
        <title>Alkalimarinus sp. nov., isolated from gut of a Alitta virens.</title>
        <authorList>
            <person name="Yang A.I."/>
            <person name="Shin N.-R."/>
        </authorList>
    </citation>
    <scope>NUCLEOTIDE SEQUENCE</scope>
    <source>
        <strain evidence="2">FA028</strain>
    </source>
</reference>
<dbReference type="Proteomes" id="UP001164472">
    <property type="component" value="Chromosome"/>
</dbReference>
<keyword evidence="1" id="KW-0812">Transmembrane</keyword>
<keyword evidence="1" id="KW-1133">Transmembrane helix</keyword>
<accession>A0A9E8HMN5</accession>
<evidence type="ECO:0008006" key="4">
    <source>
        <dbReference type="Google" id="ProtNLM"/>
    </source>
</evidence>
<feature type="transmembrane region" description="Helical" evidence="1">
    <location>
        <begin position="20"/>
        <end position="41"/>
    </location>
</feature>
<evidence type="ECO:0000313" key="2">
    <source>
        <dbReference type="EMBL" id="UZW75438.1"/>
    </source>
</evidence>
<keyword evidence="3" id="KW-1185">Reference proteome</keyword>
<protein>
    <recommendedName>
        <fullName evidence="4">Fimbrial assembly protein (PilN)</fullName>
    </recommendedName>
</protein>
<evidence type="ECO:0000313" key="3">
    <source>
        <dbReference type="Proteomes" id="UP001164472"/>
    </source>
</evidence>
<dbReference type="KEGG" id="asem:NNL22_02210"/>
<gene>
    <name evidence="2" type="ORF">NNL22_02210</name>
</gene>
<keyword evidence="1" id="KW-0472">Membrane</keyword>
<proteinExistence type="predicted"/>
<organism evidence="2 3">
    <name type="scientific">Alkalimarinus sediminis</name>
    <dbReference type="NCBI Taxonomy" id="1632866"/>
    <lineage>
        <taxon>Bacteria</taxon>
        <taxon>Pseudomonadati</taxon>
        <taxon>Pseudomonadota</taxon>
        <taxon>Gammaproteobacteria</taxon>
        <taxon>Alteromonadales</taxon>
        <taxon>Alteromonadaceae</taxon>
        <taxon>Alkalimarinus</taxon>
    </lineage>
</organism>
<evidence type="ECO:0000256" key="1">
    <source>
        <dbReference type="SAM" id="Phobius"/>
    </source>
</evidence>
<name>A0A9E8HMN5_9ALTE</name>
<dbReference type="RefSeq" id="WP_251812720.1">
    <property type="nucleotide sequence ID" value="NZ_CP101527.1"/>
</dbReference>
<dbReference type="AlphaFoldDB" id="A0A9E8HMN5"/>
<dbReference type="EMBL" id="CP101527">
    <property type="protein sequence ID" value="UZW75438.1"/>
    <property type="molecule type" value="Genomic_DNA"/>
</dbReference>